<dbReference type="Proteomes" id="UP000030378">
    <property type="component" value="Unassembled WGS sequence"/>
</dbReference>
<dbReference type="RefSeq" id="WP_049208401.1">
    <property type="nucleotide sequence ID" value="NZ_AP019009.1"/>
</dbReference>
<dbReference type="NCBIfam" id="TIGR02385">
    <property type="entry name" value="RelE_StbE"/>
    <property type="match status" value="1"/>
</dbReference>
<organism evidence="3 4">
    <name type="scientific">Serratia marcescens</name>
    <dbReference type="NCBI Taxonomy" id="615"/>
    <lineage>
        <taxon>Bacteria</taxon>
        <taxon>Pseudomonadati</taxon>
        <taxon>Pseudomonadota</taxon>
        <taxon>Gammaproteobacteria</taxon>
        <taxon>Enterobacterales</taxon>
        <taxon>Yersiniaceae</taxon>
        <taxon>Serratia</taxon>
    </lineage>
</organism>
<dbReference type="Gene3D" id="3.30.2310.20">
    <property type="entry name" value="RelE-like"/>
    <property type="match status" value="1"/>
</dbReference>
<evidence type="ECO:0000256" key="2">
    <source>
        <dbReference type="ARBA" id="ARBA00022649"/>
    </source>
</evidence>
<dbReference type="PANTHER" id="PTHR33755">
    <property type="entry name" value="TOXIN PARE1-RELATED"/>
    <property type="match status" value="1"/>
</dbReference>
<dbReference type="Pfam" id="PF05016">
    <property type="entry name" value="ParE_toxin"/>
    <property type="match status" value="1"/>
</dbReference>
<accession>A0AAP8PF52</accession>
<reference evidence="4" key="1">
    <citation type="submission" date="2017-12" db="EMBL/GenBank/DDBJ databases">
        <title>FDA dAtabase for Regulatory Grade micrObial Sequences (FDA-ARGOS): Supporting development and validation of Infectious Disease Dx tests.</title>
        <authorList>
            <person name="Campos J."/>
            <person name="Goldberg B."/>
            <person name="Tallon L."/>
            <person name="Sadzewicz L."/>
            <person name="Sengamalay N."/>
            <person name="Ott S."/>
            <person name="Godinez A."/>
            <person name="Nagaraj S."/>
            <person name="Vavikolanu K."/>
            <person name="Vyas G."/>
            <person name="Nadendla S."/>
            <person name="Aluvathingal J."/>
            <person name="Geyer C."/>
            <person name="Nandy P."/>
            <person name="Hobson J."/>
            <person name="Sichtig H."/>
        </authorList>
    </citation>
    <scope>NUCLEOTIDE SEQUENCE [LARGE SCALE GENOMIC DNA]</scope>
    <source>
        <strain evidence="4">FDAARGOS_79</strain>
    </source>
</reference>
<dbReference type="EMBL" id="JTBC02000011">
    <property type="protein sequence ID" value="PNO64484.1"/>
    <property type="molecule type" value="Genomic_DNA"/>
</dbReference>
<name>A0AAP8PF52_SERMA</name>
<evidence type="ECO:0000313" key="3">
    <source>
        <dbReference type="EMBL" id="PNO64484.1"/>
    </source>
</evidence>
<dbReference type="PANTHER" id="PTHR33755:SF6">
    <property type="entry name" value="PLASMID STABILIZATION SYSTEM PROTEIN"/>
    <property type="match status" value="1"/>
</dbReference>
<dbReference type="InterPro" id="IPR007712">
    <property type="entry name" value="RelE/ParE_toxin"/>
</dbReference>
<gene>
    <name evidence="3" type="ORF">MC70_019690</name>
</gene>
<keyword evidence="2" id="KW-1277">Toxin-antitoxin system</keyword>
<sequence length="91" mass="10410">MLTVKWTDEAKTGLYTLLAFIAERNPLAAEALLQRIEESVIPLAEHPYLFRPGRVNGTREMVVHPNYIVVYRVLAAHIEIVSVLHARQEYP</sequence>
<evidence type="ECO:0000256" key="1">
    <source>
        <dbReference type="ARBA" id="ARBA00006226"/>
    </source>
</evidence>
<proteinExistence type="inferred from homology"/>
<dbReference type="GeneID" id="98190124"/>
<protein>
    <submittedName>
        <fullName evidence="3">Type II toxin-antitoxin system RelE/ParE family toxin</fullName>
    </submittedName>
</protein>
<dbReference type="InterPro" id="IPR051803">
    <property type="entry name" value="TA_system_RelE-like_toxin"/>
</dbReference>
<dbReference type="InterPro" id="IPR035093">
    <property type="entry name" value="RelE/ParE_toxin_dom_sf"/>
</dbReference>
<comment type="similarity">
    <text evidence="1">Belongs to the RelE toxin family.</text>
</comment>
<comment type="caution">
    <text evidence="3">The sequence shown here is derived from an EMBL/GenBank/DDBJ whole genome shotgun (WGS) entry which is preliminary data.</text>
</comment>
<evidence type="ECO:0000313" key="4">
    <source>
        <dbReference type="Proteomes" id="UP000030378"/>
    </source>
</evidence>
<dbReference type="AlphaFoldDB" id="A0AAP8PF52"/>